<evidence type="ECO:0000256" key="8">
    <source>
        <dbReference type="ARBA" id="ARBA00022960"/>
    </source>
</evidence>
<dbReference type="InterPro" id="IPR001460">
    <property type="entry name" value="PCN-bd_Tpept"/>
</dbReference>
<evidence type="ECO:0000256" key="5">
    <source>
        <dbReference type="ARBA" id="ARBA00022670"/>
    </source>
</evidence>
<dbReference type="Pfam" id="PF03717">
    <property type="entry name" value="PBP_dimer"/>
    <property type="match status" value="1"/>
</dbReference>
<feature type="domain" description="Penicillin-binding protein dimerisation" evidence="15">
    <location>
        <begin position="105"/>
        <end position="276"/>
    </location>
</feature>
<dbReference type="Gene3D" id="3.30.1390.30">
    <property type="entry name" value="Penicillin-binding protein 2a, domain 3"/>
    <property type="match status" value="1"/>
</dbReference>
<dbReference type="Proteomes" id="UP000231436">
    <property type="component" value="Unassembled WGS sequence"/>
</dbReference>
<dbReference type="GO" id="GO:0005886">
    <property type="term" value="C:plasma membrane"/>
    <property type="evidence" value="ECO:0007669"/>
    <property type="project" value="UniProtKB-SubCell"/>
</dbReference>
<accession>A0A2M8LG79</accession>
<organism evidence="16 17">
    <name type="scientific">Candidatus Uhrbacteria bacterium CG10_big_fil_rev_8_21_14_0_10_48_16</name>
    <dbReference type="NCBI Taxonomy" id="1975038"/>
    <lineage>
        <taxon>Bacteria</taxon>
        <taxon>Candidatus Uhriibacteriota</taxon>
    </lineage>
</organism>
<keyword evidence="10 13" id="KW-1133">Transmembrane helix</keyword>
<protein>
    <submittedName>
        <fullName evidence="16">Penicillin-binding protein 2</fullName>
    </submittedName>
</protein>
<keyword evidence="9" id="KW-0573">Peptidoglycan synthesis</keyword>
<keyword evidence="12" id="KW-0961">Cell wall biogenesis/degradation</keyword>
<dbReference type="InterPro" id="IPR005311">
    <property type="entry name" value="PBP_dimer"/>
</dbReference>
<evidence type="ECO:0000256" key="9">
    <source>
        <dbReference type="ARBA" id="ARBA00022984"/>
    </source>
</evidence>
<evidence type="ECO:0000256" key="1">
    <source>
        <dbReference type="ARBA" id="ARBA00004167"/>
    </source>
</evidence>
<keyword evidence="8" id="KW-0133">Cell shape</keyword>
<evidence type="ECO:0000256" key="12">
    <source>
        <dbReference type="ARBA" id="ARBA00023316"/>
    </source>
</evidence>
<reference evidence="17" key="1">
    <citation type="submission" date="2017-09" db="EMBL/GenBank/DDBJ databases">
        <title>Depth-based differentiation of microbial function through sediment-hosted aquifers and enrichment of novel symbionts in the deep terrestrial subsurface.</title>
        <authorList>
            <person name="Probst A.J."/>
            <person name="Ladd B."/>
            <person name="Jarett J.K."/>
            <person name="Geller-Mcgrath D.E."/>
            <person name="Sieber C.M.K."/>
            <person name="Emerson J.B."/>
            <person name="Anantharaman K."/>
            <person name="Thomas B.C."/>
            <person name="Malmstrom R."/>
            <person name="Stieglmeier M."/>
            <person name="Klingl A."/>
            <person name="Woyke T."/>
            <person name="Ryan C.M."/>
            <person name="Banfield J.F."/>
        </authorList>
    </citation>
    <scope>NUCLEOTIDE SEQUENCE [LARGE SCALE GENOMIC DNA]</scope>
</reference>
<dbReference type="GO" id="GO:0009002">
    <property type="term" value="F:serine-type D-Ala-D-Ala carboxypeptidase activity"/>
    <property type="evidence" value="ECO:0007669"/>
    <property type="project" value="InterPro"/>
</dbReference>
<dbReference type="InterPro" id="IPR036138">
    <property type="entry name" value="PBP_dimer_sf"/>
</dbReference>
<dbReference type="EMBL" id="PFEU01000018">
    <property type="protein sequence ID" value="PJE76451.1"/>
    <property type="molecule type" value="Genomic_DNA"/>
</dbReference>
<dbReference type="GO" id="GO:0071972">
    <property type="term" value="F:peptidoglycan L,D-transpeptidase activity"/>
    <property type="evidence" value="ECO:0007669"/>
    <property type="project" value="TreeGrafter"/>
</dbReference>
<dbReference type="InterPro" id="IPR017790">
    <property type="entry name" value="Penicillin-binding_protein_2"/>
</dbReference>
<evidence type="ECO:0000313" key="17">
    <source>
        <dbReference type="Proteomes" id="UP000231436"/>
    </source>
</evidence>
<evidence type="ECO:0000256" key="6">
    <source>
        <dbReference type="ARBA" id="ARBA00022692"/>
    </source>
</evidence>
<dbReference type="AlphaFoldDB" id="A0A2M8LG79"/>
<dbReference type="Pfam" id="PF00905">
    <property type="entry name" value="Transpeptidase"/>
    <property type="match status" value="1"/>
</dbReference>
<evidence type="ECO:0000259" key="15">
    <source>
        <dbReference type="Pfam" id="PF03717"/>
    </source>
</evidence>
<keyword evidence="4" id="KW-0997">Cell inner membrane</keyword>
<evidence type="ECO:0000259" key="14">
    <source>
        <dbReference type="Pfam" id="PF00905"/>
    </source>
</evidence>
<keyword evidence="6 13" id="KW-0812">Transmembrane</keyword>
<keyword evidence="11 13" id="KW-0472">Membrane</keyword>
<dbReference type="SUPFAM" id="SSF56601">
    <property type="entry name" value="beta-lactamase/transpeptidase-like"/>
    <property type="match status" value="1"/>
</dbReference>
<evidence type="ECO:0000256" key="10">
    <source>
        <dbReference type="ARBA" id="ARBA00022989"/>
    </source>
</evidence>
<dbReference type="NCBIfam" id="TIGR03423">
    <property type="entry name" value="pbp2_mrdA"/>
    <property type="match status" value="1"/>
</dbReference>
<name>A0A2M8LG79_9BACT</name>
<dbReference type="PANTHER" id="PTHR30627">
    <property type="entry name" value="PEPTIDOGLYCAN D,D-TRANSPEPTIDASE"/>
    <property type="match status" value="1"/>
</dbReference>
<dbReference type="Gene3D" id="3.90.1310.10">
    <property type="entry name" value="Penicillin-binding protein 2a (Domain 2)"/>
    <property type="match status" value="1"/>
</dbReference>
<evidence type="ECO:0000256" key="3">
    <source>
        <dbReference type="ARBA" id="ARBA00022475"/>
    </source>
</evidence>
<evidence type="ECO:0000256" key="4">
    <source>
        <dbReference type="ARBA" id="ARBA00022519"/>
    </source>
</evidence>
<keyword evidence="3" id="KW-1003">Cell membrane</keyword>
<evidence type="ECO:0000313" key="16">
    <source>
        <dbReference type="EMBL" id="PJE76451.1"/>
    </source>
</evidence>
<feature type="domain" description="Penicillin-binding protein transpeptidase" evidence="14">
    <location>
        <begin position="318"/>
        <end position="642"/>
    </location>
</feature>
<dbReference type="InterPro" id="IPR050515">
    <property type="entry name" value="Beta-lactam/transpept"/>
</dbReference>
<evidence type="ECO:0000256" key="7">
    <source>
        <dbReference type="ARBA" id="ARBA00022801"/>
    </source>
</evidence>
<evidence type="ECO:0000256" key="2">
    <source>
        <dbReference type="ARBA" id="ARBA00004236"/>
    </source>
</evidence>
<dbReference type="GO" id="GO:0008658">
    <property type="term" value="F:penicillin binding"/>
    <property type="evidence" value="ECO:0007669"/>
    <property type="project" value="InterPro"/>
</dbReference>
<keyword evidence="5" id="KW-0645">Protease</keyword>
<evidence type="ECO:0000256" key="11">
    <source>
        <dbReference type="ARBA" id="ARBA00023136"/>
    </source>
</evidence>
<dbReference type="GO" id="GO:0008360">
    <property type="term" value="P:regulation of cell shape"/>
    <property type="evidence" value="ECO:0007669"/>
    <property type="project" value="UniProtKB-KW"/>
</dbReference>
<dbReference type="SUPFAM" id="SSF56519">
    <property type="entry name" value="Penicillin binding protein dimerisation domain"/>
    <property type="match status" value="1"/>
</dbReference>
<dbReference type="GO" id="GO:0071555">
    <property type="term" value="P:cell wall organization"/>
    <property type="evidence" value="ECO:0007669"/>
    <property type="project" value="UniProtKB-KW"/>
</dbReference>
<dbReference type="GO" id="GO:0009252">
    <property type="term" value="P:peptidoglycan biosynthetic process"/>
    <property type="evidence" value="ECO:0007669"/>
    <property type="project" value="UniProtKB-KW"/>
</dbReference>
<dbReference type="PANTHER" id="PTHR30627:SF2">
    <property type="entry name" value="PEPTIDOGLYCAN D,D-TRANSPEPTIDASE MRDA"/>
    <property type="match status" value="1"/>
</dbReference>
<comment type="caution">
    <text evidence="16">The sequence shown here is derived from an EMBL/GenBank/DDBJ whole genome shotgun (WGS) entry which is preliminary data.</text>
</comment>
<dbReference type="GO" id="GO:0006508">
    <property type="term" value="P:proteolysis"/>
    <property type="evidence" value="ECO:0007669"/>
    <property type="project" value="UniProtKB-KW"/>
</dbReference>
<comment type="subcellular location">
    <subcellularLocation>
        <location evidence="2">Cell membrane</location>
    </subcellularLocation>
    <subcellularLocation>
        <location evidence="1">Membrane</location>
        <topology evidence="1">Single-pass membrane protein</topology>
    </subcellularLocation>
</comment>
<gene>
    <name evidence="16" type="primary">mrdA</name>
    <name evidence="16" type="ORF">COV05_03730</name>
</gene>
<dbReference type="Gene3D" id="3.40.710.10">
    <property type="entry name" value="DD-peptidase/beta-lactamase superfamily"/>
    <property type="match status" value="1"/>
</dbReference>
<feature type="transmembrane region" description="Helical" evidence="13">
    <location>
        <begin position="64"/>
        <end position="81"/>
    </location>
</feature>
<sequence length="650" mass="70829">MFFRKKQSPTHLFHLQQDGRHGIVGWDGSDSDLEQFIASGDGSSTRGRGPVPLTTSIHYRRVKIGVFLIFGITMIFGARSAHLQVIRGEHYALLSNDNKERAELIVPSRGLISDRSGIPLAWNEPAFVLTMTKADLPEGDERDVLFERVASLIGTQPTDLDLLLSQYASRPYDPIPIADDLPYESAIRLAIEVSNLPGFSLTTRTKRIYSSSAPSLSHILGYTGSLNDVDFKNHEGEGYRLIDSIGKTGVEQVQETFLRGVPGRLVYEVDALGNKLSILSKEDPVLGSNITLSIDADFQKFIEQQMQETFTRVGATRGSVVALDPQTGAVRALVSLPTYDANEFIGGISSERYASFLNNTDQPLFFKAISGEFASGSTFKPVVSYAALAEGVVSEHTSFVSTGGLRIGQWFFPDWKAGGHGVTDARKAIAQSVNTYFYIIGGGFDTVTGLGVERISDYAQRFGFGSPTGIDLPNEGDGFLPSKEWKEEVKGERWYVGDTYHLAIGQGDFLTTPLQMAVATAVIANGGSKVTPYVMEQADGFAQELVSHPDPVPIQDLDTYALTIVQQGMRETITIGSARSLSTLSEAVAGKTGTAQTPGDRPYHSWFTGFAPYENPNLVLVVLIEEGGESSDAAVPLARTIFDWWFNFGL</sequence>
<keyword evidence="7" id="KW-0378">Hydrolase</keyword>
<evidence type="ECO:0000256" key="13">
    <source>
        <dbReference type="SAM" id="Phobius"/>
    </source>
</evidence>
<dbReference type="InterPro" id="IPR012338">
    <property type="entry name" value="Beta-lactam/transpept-like"/>
</dbReference>
<proteinExistence type="predicted"/>